<dbReference type="GO" id="GO:0008270">
    <property type="term" value="F:zinc ion binding"/>
    <property type="evidence" value="ECO:0007669"/>
    <property type="project" value="UniProtKB-KW"/>
</dbReference>
<keyword evidence="1" id="KW-0862">Zinc</keyword>
<comment type="caution">
    <text evidence="3">The sequence shown here is derived from an EMBL/GenBank/DDBJ whole genome shotgun (WGS) entry which is preliminary data.</text>
</comment>
<sequence length="552" mass="63758">MDWEVQFQPQIVDRGYDYYRRGLVVNGQKSADEIHAIVAGTQDYHVVIKLVDDEVVDAVCDCPYAVDGKYCKHMAATLFWAFGEDDDQSESENVDTESLTVTQLVDRASDQQVRDFLASVLQIDDQLAKVFRMLTSSKKTVDSLEDFQEEVQEICDSYEDSGGFIDYQAAGDFEEEMATFIRDNIQLAVEQQQWSLAFHQLTATVMILSRVDIDDSDGELMMLAGICHDLWRRVIQQADLPLQREIFAWLQKHANASLLAFEELVTDLLAENFTTLEFIRLKLNWTMQRLQQAQRQEEEWEARKWATWHLKLMIQAQVDQTEIARFCTANAHYGDVRQVYITYCLERRDYSTALAQLTEGKQQAQTNRHAGVVRTYSRQLKDLYHQLDRPADYQRELWQLVTTYDPANLADFQELKQLYSATEWPVQRRKLFAALPPTADVAQLYAEEGLLRQLLQAVLAQPGLSGVQTYEKMLMPKFSDRLLQKYVAVAEQMASQTGDRKHYRKIVKVLNQMTAYPMGSNTASQLIKTWRVKYARRSAMLDELSKFKGVAF</sequence>
<dbReference type="InterPro" id="IPR007527">
    <property type="entry name" value="Znf_SWIM"/>
</dbReference>
<evidence type="ECO:0000313" key="3">
    <source>
        <dbReference type="EMBL" id="HJE86217.1"/>
    </source>
</evidence>
<reference evidence="3" key="1">
    <citation type="journal article" date="2021" name="PeerJ">
        <title>Extensive microbial diversity within the chicken gut microbiome revealed by metagenomics and culture.</title>
        <authorList>
            <person name="Gilroy R."/>
            <person name="Ravi A."/>
            <person name="Getino M."/>
            <person name="Pursley I."/>
            <person name="Horton D.L."/>
            <person name="Alikhan N.F."/>
            <person name="Baker D."/>
            <person name="Gharbi K."/>
            <person name="Hall N."/>
            <person name="Watson M."/>
            <person name="Adriaenssens E.M."/>
            <person name="Foster-Nyarko E."/>
            <person name="Jarju S."/>
            <person name="Secka A."/>
            <person name="Antonio M."/>
            <person name="Oren A."/>
            <person name="Chaudhuri R.R."/>
            <person name="La Ragione R."/>
            <person name="Hildebrand F."/>
            <person name="Pallen M.J."/>
        </authorList>
    </citation>
    <scope>NUCLEOTIDE SEQUENCE</scope>
    <source>
        <strain evidence="3">CHK173-2145</strain>
    </source>
</reference>
<reference evidence="3" key="2">
    <citation type="submission" date="2021-09" db="EMBL/GenBank/DDBJ databases">
        <authorList>
            <person name="Gilroy R."/>
        </authorList>
    </citation>
    <scope>NUCLEOTIDE SEQUENCE</scope>
    <source>
        <strain evidence="3">CHK173-2145</strain>
    </source>
</reference>
<dbReference type="Pfam" id="PF04434">
    <property type="entry name" value="SWIM"/>
    <property type="match status" value="1"/>
</dbReference>
<proteinExistence type="predicted"/>
<evidence type="ECO:0000256" key="1">
    <source>
        <dbReference type="PROSITE-ProRule" id="PRU00325"/>
    </source>
</evidence>
<gene>
    <name evidence="3" type="ORF">K8U88_01395</name>
</gene>
<keyword evidence="1" id="KW-0863">Zinc-finger</keyword>
<feature type="domain" description="SWIM-type" evidence="2">
    <location>
        <begin position="44"/>
        <end position="82"/>
    </location>
</feature>
<evidence type="ECO:0000259" key="2">
    <source>
        <dbReference type="PROSITE" id="PS50966"/>
    </source>
</evidence>
<accession>A0A921JWY1</accession>
<dbReference type="EMBL" id="DYXN01000018">
    <property type="protein sequence ID" value="HJE86217.1"/>
    <property type="molecule type" value="Genomic_DNA"/>
</dbReference>
<name>A0A921JWY1_9LACO</name>
<organism evidence="3 4">
    <name type="scientific">Levilactobacillus hammesii</name>
    <dbReference type="NCBI Taxonomy" id="267633"/>
    <lineage>
        <taxon>Bacteria</taxon>
        <taxon>Bacillati</taxon>
        <taxon>Bacillota</taxon>
        <taxon>Bacilli</taxon>
        <taxon>Lactobacillales</taxon>
        <taxon>Lactobacillaceae</taxon>
        <taxon>Levilactobacillus</taxon>
    </lineage>
</organism>
<dbReference type="PROSITE" id="PS50966">
    <property type="entry name" value="ZF_SWIM"/>
    <property type="match status" value="1"/>
</dbReference>
<evidence type="ECO:0000313" key="4">
    <source>
        <dbReference type="Proteomes" id="UP000721920"/>
    </source>
</evidence>
<protein>
    <submittedName>
        <fullName evidence="3">SWIM zinc finger family protein</fullName>
    </submittedName>
</protein>
<dbReference type="AlphaFoldDB" id="A0A921JWY1"/>
<keyword evidence="1" id="KW-0479">Metal-binding</keyword>
<dbReference type="Proteomes" id="UP000721920">
    <property type="component" value="Unassembled WGS sequence"/>
</dbReference>